<dbReference type="PRINTS" id="PR00039">
    <property type="entry name" value="HTHLYSR"/>
</dbReference>
<dbReference type="Pfam" id="PF03466">
    <property type="entry name" value="LysR_substrate"/>
    <property type="match status" value="1"/>
</dbReference>
<dbReference type="RefSeq" id="WP_039636677.1">
    <property type="nucleotide sequence ID" value="NZ_AYSO01000020.1"/>
</dbReference>
<gene>
    <name evidence="6" type="ORF">U732_670</name>
</gene>
<proteinExistence type="inferred from homology"/>
<dbReference type="PANTHER" id="PTHR30126">
    <property type="entry name" value="HTH-TYPE TRANSCRIPTIONAL REGULATOR"/>
    <property type="match status" value="1"/>
</dbReference>
<evidence type="ECO:0000313" key="6">
    <source>
        <dbReference type="EMBL" id="KIE44970.1"/>
    </source>
</evidence>
<dbReference type="AlphaFoldDB" id="A0A0C1UBR6"/>
<dbReference type="GO" id="GO:0000976">
    <property type="term" value="F:transcription cis-regulatory region binding"/>
    <property type="evidence" value="ECO:0007669"/>
    <property type="project" value="TreeGrafter"/>
</dbReference>
<dbReference type="SUPFAM" id="SSF46785">
    <property type="entry name" value="Winged helix' DNA-binding domain"/>
    <property type="match status" value="1"/>
</dbReference>
<organism evidence="6 7">
    <name type="scientific">Clostridium argentinense CDC 2741</name>
    <dbReference type="NCBI Taxonomy" id="1418104"/>
    <lineage>
        <taxon>Bacteria</taxon>
        <taxon>Bacillati</taxon>
        <taxon>Bacillota</taxon>
        <taxon>Clostridia</taxon>
        <taxon>Eubacteriales</taxon>
        <taxon>Clostridiaceae</taxon>
        <taxon>Clostridium</taxon>
    </lineage>
</organism>
<sequence length="298" mass="34416">MIDSRLITFITVAKTNNFTRAAEILNLTQPAVYQQVQYLESHYGVKFIKKEGRHLKLTEEGKILLEYAKEMYAISQRMEEKLKDSSSIIRRHRIGATMTIGGYVLPSILGKYKNVNNNVNITLHVDNTNIILKKLIDREIELAIVEGPFDKKKFKFKKFKDDELILAASPNHDFASRKSVELEEVLEGNLLLREQGSGTREIFESELIRRGYSPDTINAHMEVGSITSLVSLVEYNAGYTIISREAIQRELEQGTIVVVPINNFSMLREFNFIYIDEKEMEFINGFINFCHETDYIYR</sequence>
<feature type="domain" description="HTH lysR-type" evidence="5">
    <location>
        <begin position="1"/>
        <end position="58"/>
    </location>
</feature>
<evidence type="ECO:0000256" key="3">
    <source>
        <dbReference type="ARBA" id="ARBA00023125"/>
    </source>
</evidence>
<dbReference type="InterPro" id="IPR005119">
    <property type="entry name" value="LysR_subst-bd"/>
</dbReference>
<dbReference type="GO" id="GO:0003700">
    <property type="term" value="F:DNA-binding transcription factor activity"/>
    <property type="evidence" value="ECO:0007669"/>
    <property type="project" value="InterPro"/>
</dbReference>
<dbReference type="Gene3D" id="1.10.10.10">
    <property type="entry name" value="Winged helix-like DNA-binding domain superfamily/Winged helix DNA-binding domain"/>
    <property type="match status" value="1"/>
</dbReference>
<dbReference type="Gene3D" id="3.40.190.10">
    <property type="entry name" value="Periplasmic binding protein-like II"/>
    <property type="match status" value="2"/>
</dbReference>
<evidence type="ECO:0000259" key="5">
    <source>
        <dbReference type="PROSITE" id="PS50931"/>
    </source>
</evidence>
<dbReference type="Proteomes" id="UP000031366">
    <property type="component" value="Unassembled WGS sequence"/>
</dbReference>
<comment type="similarity">
    <text evidence="1">Belongs to the LysR transcriptional regulatory family.</text>
</comment>
<dbReference type="InterPro" id="IPR036390">
    <property type="entry name" value="WH_DNA-bd_sf"/>
</dbReference>
<evidence type="ECO:0000313" key="7">
    <source>
        <dbReference type="Proteomes" id="UP000031366"/>
    </source>
</evidence>
<dbReference type="Pfam" id="PF00126">
    <property type="entry name" value="HTH_1"/>
    <property type="match status" value="1"/>
</dbReference>
<dbReference type="SUPFAM" id="SSF53850">
    <property type="entry name" value="Periplasmic binding protein-like II"/>
    <property type="match status" value="1"/>
</dbReference>
<dbReference type="EMBL" id="AYSO01000020">
    <property type="protein sequence ID" value="KIE44970.1"/>
    <property type="molecule type" value="Genomic_DNA"/>
</dbReference>
<comment type="caution">
    <text evidence="6">The sequence shown here is derived from an EMBL/GenBank/DDBJ whole genome shotgun (WGS) entry which is preliminary data.</text>
</comment>
<keyword evidence="2" id="KW-0805">Transcription regulation</keyword>
<evidence type="ECO:0000256" key="1">
    <source>
        <dbReference type="ARBA" id="ARBA00009437"/>
    </source>
</evidence>
<evidence type="ECO:0000256" key="4">
    <source>
        <dbReference type="ARBA" id="ARBA00023163"/>
    </source>
</evidence>
<accession>A0A0C1UBR6</accession>
<dbReference type="PROSITE" id="PS50931">
    <property type="entry name" value="HTH_LYSR"/>
    <property type="match status" value="1"/>
</dbReference>
<reference evidence="6 7" key="1">
    <citation type="journal article" date="2015" name="Infect. Genet. Evol.">
        <title>Genomic sequences of six botulinum neurotoxin-producing strains representing three clostridial species illustrate the mobility and diversity of botulinum neurotoxin genes.</title>
        <authorList>
            <person name="Smith T.J."/>
            <person name="Hill K.K."/>
            <person name="Xie G."/>
            <person name="Foley B.T."/>
            <person name="Williamson C.H."/>
            <person name="Foster J.T."/>
            <person name="Johnson S.L."/>
            <person name="Chertkov O."/>
            <person name="Teshima H."/>
            <person name="Gibbons H.S."/>
            <person name="Johnsky L.A."/>
            <person name="Karavis M.A."/>
            <person name="Smith L.A."/>
        </authorList>
    </citation>
    <scope>NUCLEOTIDE SEQUENCE [LARGE SCALE GENOMIC DNA]</scope>
    <source>
        <strain evidence="6 7">CDC 2741</strain>
    </source>
</reference>
<dbReference type="OrthoDB" id="9785745at2"/>
<dbReference type="InterPro" id="IPR000847">
    <property type="entry name" value="LysR_HTH_N"/>
</dbReference>
<keyword evidence="7" id="KW-1185">Reference proteome</keyword>
<name>A0A0C1UBR6_9CLOT</name>
<dbReference type="PANTHER" id="PTHR30126:SF39">
    <property type="entry name" value="HTH-TYPE TRANSCRIPTIONAL REGULATOR CYSL"/>
    <property type="match status" value="1"/>
</dbReference>
<keyword evidence="4" id="KW-0804">Transcription</keyword>
<keyword evidence="3" id="KW-0238">DNA-binding</keyword>
<protein>
    <submittedName>
        <fullName evidence="6">Bacterial regulatory helix-turn-helix, lysR family protein</fullName>
    </submittedName>
</protein>
<dbReference type="InterPro" id="IPR036388">
    <property type="entry name" value="WH-like_DNA-bd_sf"/>
</dbReference>
<evidence type="ECO:0000256" key="2">
    <source>
        <dbReference type="ARBA" id="ARBA00023015"/>
    </source>
</evidence>